<sequence>MQEIQIITTDEFEKWLRGIVDIRSRRKITLRIQRLKLGKFGDYKSVGKEIYELRIHFGPGYRVYFAKKGDLFVILLVGGEKSSQSKDITQSQVLWQEIKNDDFEKL</sequence>
<dbReference type="InterPro" id="IPR009241">
    <property type="entry name" value="HigB-like"/>
</dbReference>
<dbReference type="AlphaFoldDB" id="A0A977PW13"/>
<evidence type="ECO:0000313" key="1">
    <source>
        <dbReference type="EMBL" id="UXE61194.1"/>
    </source>
</evidence>
<dbReference type="PANTHER" id="PTHR41791:SF1">
    <property type="entry name" value="SSL7039 PROTEIN"/>
    <property type="match status" value="1"/>
</dbReference>
<reference evidence="1" key="1">
    <citation type="submission" date="2021-04" db="EMBL/GenBank/DDBJ databases">
        <title>Genome sequence of Woronichinia naegeliana from Washington state freshwater lake bloom.</title>
        <authorList>
            <person name="Dreher T.W."/>
        </authorList>
    </citation>
    <scope>NUCLEOTIDE SEQUENCE</scope>
    <source>
        <strain evidence="1">WA131</strain>
    </source>
</reference>
<name>A0A977PW13_9CYAN</name>
<dbReference type="InterPro" id="IPR014056">
    <property type="entry name" value="TypeIITA-like_toxin_pred"/>
</dbReference>
<dbReference type="PANTHER" id="PTHR41791">
    <property type="entry name" value="SSL7039 PROTEIN"/>
    <property type="match status" value="1"/>
</dbReference>
<dbReference type="EMBL" id="CP073041">
    <property type="protein sequence ID" value="UXE61194.1"/>
    <property type="molecule type" value="Genomic_DNA"/>
</dbReference>
<protein>
    <submittedName>
        <fullName evidence="1">Type II toxin-antitoxin system RelE/ParE family toxin</fullName>
    </submittedName>
</protein>
<dbReference type="Pfam" id="PF05973">
    <property type="entry name" value="Gp49"/>
    <property type="match status" value="1"/>
</dbReference>
<dbReference type="NCBIfam" id="TIGR02683">
    <property type="entry name" value="upstrm_HI1419"/>
    <property type="match status" value="1"/>
</dbReference>
<organism evidence="1">
    <name type="scientific">Woronichinia naegeliana WA131</name>
    <dbReference type="NCBI Taxonomy" id="2824559"/>
    <lineage>
        <taxon>Bacteria</taxon>
        <taxon>Bacillati</taxon>
        <taxon>Cyanobacteriota</taxon>
        <taxon>Cyanophyceae</taxon>
        <taxon>Synechococcales</taxon>
        <taxon>Coelosphaeriaceae</taxon>
        <taxon>Woronichinia</taxon>
    </lineage>
</organism>
<gene>
    <name evidence="1" type="ORF">KA717_38435</name>
</gene>
<dbReference type="PIRSF" id="PIRSF028744">
    <property type="entry name" value="Addict_mod_HI1419"/>
    <property type="match status" value="1"/>
</dbReference>
<proteinExistence type="predicted"/>
<accession>A0A977PW13</accession>
<dbReference type="Proteomes" id="UP001065613">
    <property type="component" value="Chromosome"/>
</dbReference>
<dbReference type="KEGG" id="wna:KA717_38435"/>